<name>A0AAJ5W3G3_9MICO</name>
<proteinExistence type="predicted"/>
<dbReference type="EMBL" id="CP119321">
    <property type="protein sequence ID" value="WEK14890.1"/>
    <property type="molecule type" value="Genomic_DNA"/>
</dbReference>
<sequence length="117" mass="12604">MGYLYYGNSTEPIEMPDRILAHLKVVTSTKLRRSESFTLSWSKPDGSDGRSTIWLQAAIPLRFDVDHNAPIDRAYLEEMAQAASSAAGVFVDLAAEAADDSAPSHPVAVAAGLRRAA</sequence>
<organism evidence="2 3">
    <name type="scientific">Candidatus Microbacterium phytovorans</name>
    <dbReference type="NCBI Taxonomy" id="3121374"/>
    <lineage>
        <taxon>Bacteria</taxon>
        <taxon>Bacillati</taxon>
        <taxon>Actinomycetota</taxon>
        <taxon>Actinomycetes</taxon>
        <taxon>Micrococcales</taxon>
        <taxon>Microbacteriaceae</taxon>
        <taxon>Microbacterium</taxon>
    </lineage>
</organism>
<dbReference type="Pfam" id="PF25355">
    <property type="entry name" value="DUF7882"/>
    <property type="match status" value="1"/>
</dbReference>
<protein>
    <recommendedName>
        <fullName evidence="1">DUF7882 domain-containing protein</fullName>
    </recommendedName>
</protein>
<evidence type="ECO:0000259" key="1">
    <source>
        <dbReference type="Pfam" id="PF25355"/>
    </source>
</evidence>
<dbReference type="Proteomes" id="UP001213972">
    <property type="component" value="Chromosome"/>
</dbReference>
<feature type="domain" description="DUF7882" evidence="1">
    <location>
        <begin position="1"/>
        <end position="91"/>
    </location>
</feature>
<dbReference type="InterPro" id="IPR057204">
    <property type="entry name" value="DUF7882"/>
</dbReference>
<evidence type="ECO:0000313" key="2">
    <source>
        <dbReference type="EMBL" id="WEK14890.1"/>
    </source>
</evidence>
<dbReference type="AlphaFoldDB" id="A0AAJ5W3G3"/>
<reference evidence="2" key="1">
    <citation type="submission" date="2023-03" db="EMBL/GenBank/DDBJ databases">
        <title>Andean soil-derived lignocellulolytic bacterial consortium as a source of novel taxa and putative plastic-active enzymes.</title>
        <authorList>
            <person name="Diaz-Garcia L."/>
            <person name="Chuvochina M."/>
            <person name="Feuerriegel G."/>
            <person name="Bunk B."/>
            <person name="Sproer C."/>
            <person name="Streit W.R."/>
            <person name="Rodriguez L.M."/>
            <person name="Overmann J."/>
            <person name="Jimenez D.J."/>
        </authorList>
    </citation>
    <scope>NUCLEOTIDE SEQUENCE</scope>
    <source>
        <strain evidence="2">MAG 4610</strain>
    </source>
</reference>
<accession>A0AAJ5W3G3</accession>
<gene>
    <name evidence="2" type="ORF">P0Y48_06790</name>
</gene>
<evidence type="ECO:0000313" key="3">
    <source>
        <dbReference type="Proteomes" id="UP001213972"/>
    </source>
</evidence>